<protein>
    <submittedName>
        <fullName evidence="9">Peptide/nickel transport system permease protein</fullName>
    </submittedName>
</protein>
<evidence type="ECO:0000256" key="7">
    <source>
        <dbReference type="RuleBase" id="RU363032"/>
    </source>
</evidence>
<dbReference type="InterPro" id="IPR045621">
    <property type="entry name" value="BPD_transp_1_N"/>
</dbReference>
<evidence type="ECO:0000313" key="10">
    <source>
        <dbReference type="Proteomes" id="UP000741863"/>
    </source>
</evidence>
<feature type="transmembrane region" description="Helical" evidence="7">
    <location>
        <begin position="98"/>
        <end position="120"/>
    </location>
</feature>
<dbReference type="InterPro" id="IPR000515">
    <property type="entry name" value="MetI-like"/>
</dbReference>
<dbReference type="PANTHER" id="PTHR43163">
    <property type="entry name" value="DIPEPTIDE TRANSPORT SYSTEM PERMEASE PROTEIN DPPB-RELATED"/>
    <property type="match status" value="1"/>
</dbReference>
<dbReference type="EMBL" id="JAFBEC010000005">
    <property type="protein sequence ID" value="MBM7632878.1"/>
    <property type="molecule type" value="Genomic_DNA"/>
</dbReference>
<feature type="transmembrane region" description="Helical" evidence="7">
    <location>
        <begin position="236"/>
        <end position="262"/>
    </location>
</feature>
<feature type="transmembrane region" description="Helical" evidence="7">
    <location>
        <begin position="282"/>
        <end position="308"/>
    </location>
</feature>
<gene>
    <name evidence="9" type="ORF">JOD17_001972</name>
</gene>
<dbReference type="Pfam" id="PF19300">
    <property type="entry name" value="BPD_transp_1_N"/>
    <property type="match status" value="1"/>
</dbReference>
<comment type="similarity">
    <text evidence="7">Belongs to the binding-protein-dependent transport system permease family.</text>
</comment>
<proteinExistence type="inferred from homology"/>
<feature type="transmembrane region" description="Helical" evidence="7">
    <location>
        <begin position="132"/>
        <end position="156"/>
    </location>
</feature>
<keyword evidence="3" id="KW-1003">Cell membrane</keyword>
<feature type="transmembrane region" description="Helical" evidence="7">
    <location>
        <begin position="12"/>
        <end position="31"/>
    </location>
</feature>
<evidence type="ECO:0000256" key="5">
    <source>
        <dbReference type="ARBA" id="ARBA00022989"/>
    </source>
</evidence>
<name>A0ABS2PDJ5_9BACL</name>
<dbReference type="InterPro" id="IPR035906">
    <property type="entry name" value="MetI-like_sf"/>
</dbReference>
<keyword evidence="10" id="KW-1185">Reference proteome</keyword>
<sequence length="315" mass="34599">MFLRFLTKRLLYVIPMLFITTFIVFSFILLIPGDPALAILGENASDENLAQLRAQLGLDQSLLVQYWNWLTSALVGDLGESFFTGESVQEAVFSRMGITFQLVTTAIVIAFVFGTTLAIVSMMKPGSWIDEFARLVSTMGTAIPNFLLAMLLLAVFSLSLGWLPATGFISLFDDPIGFVRSVLLPSIALGAVGMAQITRHMRSALIEVFETDYIRTAFSKGLSVRQTIFHHGIRNAILPVVTTVGILYGNLMGATVVVETIFSIPGIGQLAVDSIMQRDFAMLQGVVLVMVVIIIVINFATDIIYSLLDPRIKYE</sequence>
<evidence type="ECO:0000313" key="9">
    <source>
        <dbReference type="EMBL" id="MBM7632878.1"/>
    </source>
</evidence>
<comment type="caution">
    <text evidence="9">The sequence shown here is derived from an EMBL/GenBank/DDBJ whole genome shotgun (WGS) entry which is preliminary data.</text>
</comment>
<dbReference type="Proteomes" id="UP000741863">
    <property type="component" value="Unassembled WGS sequence"/>
</dbReference>
<evidence type="ECO:0000256" key="3">
    <source>
        <dbReference type="ARBA" id="ARBA00022475"/>
    </source>
</evidence>
<dbReference type="RefSeq" id="WP_204697340.1">
    <property type="nucleotide sequence ID" value="NZ_JAFBEC010000005.1"/>
</dbReference>
<feature type="transmembrane region" description="Helical" evidence="7">
    <location>
        <begin position="176"/>
        <end position="195"/>
    </location>
</feature>
<dbReference type="PROSITE" id="PS50928">
    <property type="entry name" value="ABC_TM1"/>
    <property type="match status" value="1"/>
</dbReference>
<keyword evidence="5 7" id="KW-1133">Transmembrane helix</keyword>
<keyword evidence="6 7" id="KW-0472">Membrane</keyword>
<keyword evidence="4 7" id="KW-0812">Transmembrane</keyword>
<dbReference type="SUPFAM" id="SSF161098">
    <property type="entry name" value="MetI-like"/>
    <property type="match status" value="1"/>
</dbReference>
<dbReference type="Pfam" id="PF00528">
    <property type="entry name" value="BPD_transp_1"/>
    <property type="match status" value="1"/>
</dbReference>
<evidence type="ECO:0000256" key="1">
    <source>
        <dbReference type="ARBA" id="ARBA00004651"/>
    </source>
</evidence>
<organism evidence="9 10">
    <name type="scientific">Geomicrobium sediminis</name>
    <dbReference type="NCBI Taxonomy" id="1347788"/>
    <lineage>
        <taxon>Bacteria</taxon>
        <taxon>Bacillati</taxon>
        <taxon>Bacillota</taxon>
        <taxon>Bacilli</taxon>
        <taxon>Bacillales</taxon>
        <taxon>Geomicrobium</taxon>
    </lineage>
</organism>
<dbReference type="PANTHER" id="PTHR43163:SF6">
    <property type="entry name" value="DIPEPTIDE TRANSPORT SYSTEM PERMEASE PROTEIN DPPB-RELATED"/>
    <property type="match status" value="1"/>
</dbReference>
<evidence type="ECO:0000256" key="2">
    <source>
        <dbReference type="ARBA" id="ARBA00022448"/>
    </source>
</evidence>
<comment type="subcellular location">
    <subcellularLocation>
        <location evidence="1 7">Cell membrane</location>
        <topology evidence="1 7">Multi-pass membrane protein</topology>
    </subcellularLocation>
</comment>
<evidence type="ECO:0000256" key="4">
    <source>
        <dbReference type="ARBA" id="ARBA00022692"/>
    </source>
</evidence>
<feature type="domain" description="ABC transmembrane type-1" evidence="8">
    <location>
        <begin position="96"/>
        <end position="301"/>
    </location>
</feature>
<accession>A0ABS2PDJ5</accession>
<reference evidence="9 10" key="1">
    <citation type="submission" date="2021-01" db="EMBL/GenBank/DDBJ databases">
        <title>Genomic Encyclopedia of Type Strains, Phase IV (KMG-IV): sequencing the most valuable type-strain genomes for metagenomic binning, comparative biology and taxonomic classification.</title>
        <authorList>
            <person name="Goeker M."/>
        </authorList>
    </citation>
    <scope>NUCLEOTIDE SEQUENCE [LARGE SCALE GENOMIC DNA]</scope>
    <source>
        <strain evidence="9 10">DSM 25540</strain>
    </source>
</reference>
<evidence type="ECO:0000259" key="8">
    <source>
        <dbReference type="PROSITE" id="PS50928"/>
    </source>
</evidence>
<dbReference type="Gene3D" id="1.10.3720.10">
    <property type="entry name" value="MetI-like"/>
    <property type="match status" value="1"/>
</dbReference>
<dbReference type="CDD" id="cd06261">
    <property type="entry name" value="TM_PBP2"/>
    <property type="match status" value="1"/>
</dbReference>
<keyword evidence="2 7" id="KW-0813">Transport</keyword>
<evidence type="ECO:0000256" key="6">
    <source>
        <dbReference type="ARBA" id="ARBA00023136"/>
    </source>
</evidence>